<dbReference type="InterPro" id="IPR050302">
    <property type="entry name" value="Rab_GAP_TBC_domain"/>
</dbReference>
<sequence>MKDITWRGLPPAVRGKVWKLAIPNDLRITEELFKIFLGHANNAKMAFNKEHTQKNGKTLGNLELFQSPVTTPTNKPVINLRNANNNIKTGSGGIRTSEDDITGDVLDLETTSMGLILQDIQDTFPQLMIFQKGGPLHNDLIDVLGAYICYRPDIGYVPGMTFLGAMFLLNMEKADAFQCLSNHINSVCYLSFFRQDPSGIPKYLNAMDATVEALLPNLDRHFKEIGISSKNYLVDWITTLFSKALPLDIATRIWDLVFIEGEIFIYRTSLAILRYFIADLQHATYDESIDLFTRLPQRKVSEDKLFDEISSIVLDQKKFDQLLQKK</sequence>
<dbReference type="GO" id="GO:0031267">
    <property type="term" value="F:small GTPase binding"/>
    <property type="evidence" value="ECO:0007669"/>
    <property type="project" value="TreeGrafter"/>
</dbReference>
<dbReference type="GO" id="GO:0005096">
    <property type="term" value="F:GTPase activator activity"/>
    <property type="evidence" value="ECO:0007669"/>
    <property type="project" value="TreeGrafter"/>
</dbReference>
<dbReference type="Gene3D" id="1.10.8.270">
    <property type="entry name" value="putative rabgap domain of human tbc1 domain family member 14 like domains"/>
    <property type="match status" value="1"/>
</dbReference>
<dbReference type="InterPro" id="IPR035969">
    <property type="entry name" value="Rab-GAP_TBC_sf"/>
</dbReference>
<dbReference type="AlphaFoldDB" id="A0A151ZDK2"/>
<dbReference type="GO" id="GO:0031410">
    <property type="term" value="C:cytoplasmic vesicle"/>
    <property type="evidence" value="ECO:0007669"/>
    <property type="project" value="UniProtKB-ARBA"/>
</dbReference>
<dbReference type="Gene3D" id="1.10.472.80">
    <property type="entry name" value="Ypt/Rab-GAP domain of gyp1p, domain 3"/>
    <property type="match status" value="1"/>
</dbReference>
<proteinExistence type="predicted"/>
<dbReference type="PANTHER" id="PTHR47219:SF15">
    <property type="entry name" value="TBC1 DOMAIN FAMILY MEMBER 12 ISOFORM X1"/>
    <property type="match status" value="1"/>
</dbReference>
<dbReference type="EMBL" id="LODT01000031">
    <property type="protein sequence ID" value="KYQ91980.1"/>
    <property type="molecule type" value="Genomic_DNA"/>
</dbReference>
<evidence type="ECO:0000259" key="1">
    <source>
        <dbReference type="PROSITE" id="PS50086"/>
    </source>
</evidence>
<dbReference type="OMA" id="FQEAGPY"/>
<dbReference type="InParanoid" id="A0A151ZDK2"/>
<dbReference type="FunFam" id="1.10.472.80:FF:000006">
    <property type="entry name" value="TBC1 domain family member 14"/>
    <property type="match status" value="1"/>
</dbReference>
<dbReference type="FunCoup" id="A0A151ZDK2">
    <property type="interactions" value="6"/>
</dbReference>
<dbReference type="InterPro" id="IPR000195">
    <property type="entry name" value="Rab-GAP-TBC_dom"/>
</dbReference>
<gene>
    <name evidence="2" type="ORF">DLAC_06800</name>
</gene>
<dbReference type="Gene3D" id="1.10.10.750">
    <property type="entry name" value="Ypt/Rab-GAP domain of gyp1p, domain 1"/>
    <property type="match status" value="1"/>
</dbReference>
<organism evidence="2 3">
    <name type="scientific">Tieghemostelium lacteum</name>
    <name type="common">Slime mold</name>
    <name type="synonym">Dictyostelium lacteum</name>
    <dbReference type="NCBI Taxonomy" id="361077"/>
    <lineage>
        <taxon>Eukaryota</taxon>
        <taxon>Amoebozoa</taxon>
        <taxon>Evosea</taxon>
        <taxon>Eumycetozoa</taxon>
        <taxon>Dictyostelia</taxon>
        <taxon>Dictyosteliales</taxon>
        <taxon>Raperosteliaceae</taxon>
        <taxon>Tieghemostelium</taxon>
    </lineage>
</organism>
<dbReference type="Pfam" id="PF00566">
    <property type="entry name" value="RabGAP-TBC"/>
    <property type="match status" value="1"/>
</dbReference>
<dbReference type="PROSITE" id="PS50086">
    <property type="entry name" value="TBC_RABGAP"/>
    <property type="match status" value="1"/>
</dbReference>
<accession>A0A151ZDK2</accession>
<evidence type="ECO:0000313" key="3">
    <source>
        <dbReference type="Proteomes" id="UP000076078"/>
    </source>
</evidence>
<dbReference type="Proteomes" id="UP000076078">
    <property type="component" value="Unassembled WGS sequence"/>
</dbReference>
<name>A0A151ZDK2_TIELA</name>
<dbReference type="GO" id="GO:0005773">
    <property type="term" value="C:vacuole"/>
    <property type="evidence" value="ECO:0007669"/>
    <property type="project" value="UniProtKB-ARBA"/>
</dbReference>
<feature type="domain" description="Rab-GAP TBC" evidence="1">
    <location>
        <begin position="8"/>
        <end position="261"/>
    </location>
</feature>
<evidence type="ECO:0000313" key="2">
    <source>
        <dbReference type="EMBL" id="KYQ91980.1"/>
    </source>
</evidence>
<dbReference type="SUPFAM" id="SSF47923">
    <property type="entry name" value="Ypt/Rab-GAP domain of gyp1p"/>
    <property type="match status" value="2"/>
</dbReference>
<dbReference type="GO" id="GO:0016192">
    <property type="term" value="P:vesicle-mediated transport"/>
    <property type="evidence" value="ECO:0007669"/>
    <property type="project" value="UniProtKB-ARBA"/>
</dbReference>
<dbReference type="STRING" id="361077.A0A151ZDK2"/>
<protein>
    <submittedName>
        <fullName evidence="2">RabGAP/TBC domain-containing protein</fullName>
    </submittedName>
</protein>
<comment type="caution">
    <text evidence="2">The sequence shown here is derived from an EMBL/GenBank/DDBJ whole genome shotgun (WGS) entry which is preliminary data.</text>
</comment>
<dbReference type="OrthoDB" id="294251at2759"/>
<dbReference type="PANTHER" id="PTHR47219">
    <property type="entry name" value="RAB GTPASE-ACTIVATING PROTEIN 1-LIKE"/>
    <property type="match status" value="1"/>
</dbReference>
<reference evidence="2 3" key="1">
    <citation type="submission" date="2015-12" db="EMBL/GenBank/DDBJ databases">
        <title>Dictyostelia acquired genes for synthesis and detection of signals that induce cell-type specialization by lateral gene transfer from prokaryotes.</title>
        <authorList>
            <person name="Gloeckner G."/>
            <person name="Schaap P."/>
        </authorList>
    </citation>
    <scope>NUCLEOTIDE SEQUENCE [LARGE SCALE GENOMIC DNA]</scope>
    <source>
        <strain evidence="2 3">TK</strain>
    </source>
</reference>
<keyword evidence="3" id="KW-1185">Reference proteome</keyword>
<dbReference type="SMART" id="SM00164">
    <property type="entry name" value="TBC"/>
    <property type="match status" value="1"/>
</dbReference>
<dbReference type="FunFam" id="1.10.8.270:FF:000034">
    <property type="entry name" value="TBC (Tre-2/Bub2/Cdc16) domain family"/>
    <property type="match status" value="1"/>
</dbReference>